<dbReference type="RefSeq" id="WP_110765747.1">
    <property type="nucleotide sequence ID" value="NZ_BCTA01000012.1"/>
</dbReference>
<sequence length="111" mass="12479">MTESERSDAAWDIPDPESSAERRRRQLREYHQRRTRRTADGAEHGRRWTIADARLALDVRRSVPEVAETLGRSASAVESLRRRWRAGRLPAVLADQMPRPPGASADGAPAP</sequence>
<dbReference type="AlphaFoldDB" id="A0AAW5SSV1"/>
<feature type="compositionally biased region" description="Low complexity" evidence="1">
    <location>
        <begin position="102"/>
        <end position="111"/>
    </location>
</feature>
<feature type="compositionally biased region" description="Basic and acidic residues" evidence="1">
    <location>
        <begin position="27"/>
        <end position="46"/>
    </location>
</feature>
<reference evidence="2 4" key="1">
    <citation type="journal article" date="2016" name="Genome Announc.">
        <title>Draft Genome Sequences of Five Rapidly Growing Mycobacterium Species, M. thermoresistibile, M. fortuitum subsp. acetamidolyticum, M. canariasense, M. brisbanense, and M. novocastrense.</title>
        <authorList>
            <person name="Katahira K."/>
            <person name="Ogura Y."/>
            <person name="Gotoh Y."/>
            <person name="Hayashi T."/>
        </authorList>
    </citation>
    <scope>NUCLEOTIDE SEQUENCE [LARGE SCALE GENOMIC DNA]</scope>
    <source>
        <strain evidence="2 4">JCM18114</strain>
    </source>
</reference>
<gene>
    <name evidence="3" type="ORF">H7I77_25190</name>
    <name evidence="2" type="ORF">RMCN_0775</name>
</gene>
<evidence type="ECO:0000313" key="3">
    <source>
        <dbReference type="EMBL" id="MCV7026607.1"/>
    </source>
</evidence>
<reference evidence="3" key="2">
    <citation type="submission" date="2020-07" db="EMBL/GenBank/DDBJ databases">
        <authorList>
            <person name="Pettersson B.M.F."/>
            <person name="Behra P.R.K."/>
            <person name="Ramesh M."/>
            <person name="Das S."/>
            <person name="Dasgupta S."/>
            <person name="Kirsebom L.A."/>
        </authorList>
    </citation>
    <scope>NUCLEOTIDE SEQUENCE</scope>
    <source>
        <strain evidence="3">DSM 44203</strain>
    </source>
</reference>
<evidence type="ECO:0000313" key="5">
    <source>
        <dbReference type="Proteomes" id="UP001207528"/>
    </source>
</evidence>
<evidence type="ECO:0000313" key="2">
    <source>
        <dbReference type="EMBL" id="GAT07642.1"/>
    </source>
</evidence>
<reference evidence="3" key="3">
    <citation type="journal article" date="2022" name="BMC Genomics">
        <title>Comparative genome analysis of mycobacteria focusing on tRNA and non-coding RNA.</title>
        <authorList>
            <person name="Behra P.R.K."/>
            <person name="Pettersson B.M.F."/>
            <person name="Ramesh M."/>
            <person name="Das S."/>
            <person name="Dasgupta S."/>
            <person name="Kirsebom L.A."/>
        </authorList>
    </citation>
    <scope>NUCLEOTIDE SEQUENCE</scope>
    <source>
        <strain evidence="3">DSM 44203</strain>
    </source>
</reference>
<comment type="caution">
    <text evidence="3">The sequence shown here is derived from an EMBL/GenBank/DDBJ whole genome shotgun (WGS) entry which is preliminary data.</text>
</comment>
<accession>A0AAW5SSV1</accession>
<dbReference type="Proteomes" id="UP001207528">
    <property type="component" value="Unassembled WGS sequence"/>
</dbReference>
<dbReference type="EMBL" id="JACKTI010000069">
    <property type="protein sequence ID" value="MCV7026607.1"/>
    <property type="molecule type" value="Genomic_DNA"/>
</dbReference>
<name>A0AAW5SSV1_MYCNV</name>
<evidence type="ECO:0000313" key="4">
    <source>
        <dbReference type="Proteomes" id="UP000069773"/>
    </source>
</evidence>
<proteinExistence type="predicted"/>
<organism evidence="3 5">
    <name type="scientific">Mycolicibacterium novocastrense</name>
    <name type="common">Mycobacterium novocastrense</name>
    <dbReference type="NCBI Taxonomy" id="59813"/>
    <lineage>
        <taxon>Bacteria</taxon>
        <taxon>Bacillati</taxon>
        <taxon>Actinomycetota</taxon>
        <taxon>Actinomycetes</taxon>
        <taxon>Mycobacteriales</taxon>
        <taxon>Mycobacteriaceae</taxon>
        <taxon>Mycolicibacterium</taxon>
    </lineage>
</organism>
<protein>
    <submittedName>
        <fullName evidence="3">Helix-turn-helix domain-containing protein</fullName>
    </submittedName>
</protein>
<feature type="region of interest" description="Disordered" evidence="1">
    <location>
        <begin position="1"/>
        <end position="46"/>
    </location>
</feature>
<dbReference type="EMBL" id="BCTA01000012">
    <property type="protein sequence ID" value="GAT07642.1"/>
    <property type="molecule type" value="Genomic_DNA"/>
</dbReference>
<evidence type="ECO:0000256" key="1">
    <source>
        <dbReference type="SAM" id="MobiDB-lite"/>
    </source>
</evidence>
<dbReference type="Proteomes" id="UP000069773">
    <property type="component" value="Unassembled WGS sequence"/>
</dbReference>
<feature type="region of interest" description="Disordered" evidence="1">
    <location>
        <begin position="91"/>
        <end position="111"/>
    </location>
</feature>
<keyword evidence="4" id="KW-1185">Reference proteome</keyword>
<dbReference type="Pfam" id="PF13384">
    <property type="entry name" value="HTH_23"/>
    <property type="match status" value="1"/>
</dbReference>